<organism evidence="6 7">
    <name type="scientific">Aquimarina hainanensis</name>
    <dbReference type="NCBI Taxonomy" id="1578017"/>
    <lineage>
        <taxon>Bacteria</taxon>
        <taxon>Pseudomonadati</taxon>
        <taxon>Bacteroidota</taxon>
        <taxon>Flavobacteriia</taxon>
        <taxon>Flavobacteriales</taxon>
        <taxon>Flavobacteriaceae</taxon>
        <taxon>Aquimarina</taxon>
    </lineage>
</organism>
<reference evidence="7" key="1">
    <citation type="journal article" date="2019" name="Int. J. Syst. Evol. Microbiol.">
        <title>The Global Catalogue of Microorganisms (GCM) 10K type strain sequencing project: providing services to taxonomists for standard genome sequencing and annotation.</title>
        <authorList>
            <consortium name="The Broad Institute Genomics Platform"/>
            <consortium name="The Broad Institute Genome Sequencing Center for Infectious Disease"/>
            <person name="Wu L."/>
            <person name="Ma J."/>
        </authorList>
    </citation>
    <scope>NUCLEOTIDE SEQUENCE [LARGE SCALE GENOMIC DNA]</scope>
    <source>
        <strain evidence="7">KCTC 42423</strain>
    </source>
</reference>
<dbReference type="InterPro" id="IPR020598">
    <property type="entry name" value="rRNA_Ade_methylase_Trfase_N"/>
</dbReference>
<dbReference type="GO" id="GO:0008168">
    <property type="term" value="F:methyltransferase activity"/>
    <property type="evidence" value="ECO:0007669"/>
    <property type="project" value="UniProtKB-KW"/>
</dbReference>
<keyword evidence="1 6" id="KW-0489">Methyltransferase</keyword>
<proteinExistence type="predicted"/>
<evidence type="ECO:0000256" key="2">
    <source>
        <dbReference type="ARBA" id="ARBA00022679"/>
    </source>
</evidence>
<dbReference type="EMBL" id="JBHULX010000039">
    <property type="protein sequence ID" value="MFD2592932.1"/>
    <property type="molecule type" value="Genomic_DNA"/>
</dbReference>
<sequence length="182" mass="20906">MKSFTKEALSTLKKSGTVTPSSKYLIRKITEDLSIEKNQVIIEFGPGNGCITENILHKMHGSTRLISFELNQTFLSYCKNKFQQYPNFSIHNQSAVYFDQVLKELSVPKVDYIISSLPLSIISKTELNILFNKIPNYLKNEGAFIQYQYSLGKYNFLKKVFNSVEIGFTFRNIPPAFIYKCS</sequence>
<name>A0ABW5NCZ4_9FLAO</name>
<dbReference type="InterPro" id="IPR001737">
    <property type="entry name" value="KsgA/Erm"/>
</dbReference>
<dbReference type="Gene3D" id="3.40.50.150">
    <property type="entry name" value="Vaccinia Virus protein VP39"/>
    <property type="match status" value="1"/>
</dbReference>
<evidence type="ECO:0000256" key="1">
    <source>
        <dbReference type="ARBA" id="ARBA00022603"/>
    </source>
</evidence>
<evidence type="ECO:0000313" key="7">
    <source>
        <dbReference type="Proteomes" id="UP001597459"/>
    </source>
</evidence>
<dbReference type="SMART" id="SM00650">
    <property type="entry name" value="rADc"/>
    <property type="match status" value="1"/>
</dbReference>
<dbReference type="Pfam" id="PF00398">
    <property type="entry name" value="RrnaAD"/>
    <property type="match status" value="1"/>
</dbReference>
<accession>A0ABW5NCZ4</accession>
<dbReference type="GO" id="GO:0032259">
    <property type="term" value="P:methylation"/>
    <property type="evidence" value="ECO:0007669"/>
    <property type="project" value="UniProtKB-KW"/>
</dbReference>
<evidence type="ECO:0000313" key="6">
    <source>
        <dbReference type="EMBL" id="MFD2592932.1"/>
    </source>
</evidence>
<keyword evidence="7" id="KW-1185">Reference proteome</keyword>
<keyword evidence="2" id="KW-0808">Transferase</keyword>
<dbReference type="Proteomes" id="UP001597459">
    <property type="component" value="Unassembled WGS sequence"/>
</dbReference>
<feature type="domain" description="Ribosomal RNA adenine methylase transferase N-terminal" evidence="5">
    <location>
        <begin position="25"/>
        <end position="172"/>
    </location>
</feature>
<dbReference type="SUPFAM" id="SSF53335">
    <property type="entry name" value="S-adenosyl-L-methionine-dependent methyltransferases"/>
    <property type="match status" value="1"/>
</dbReference>
<evidence type="ECO:0000256" key="4">
    <source>
        <dbReference type="ARBA" id="ARBA00022884"/>
    </source>
</evidence>
<keyword evidence="3" id="KW-0949">S-adenosyl-L-methionine</keyword>
<protein>
    <submittedName>
        <fullName evidence="6">Class I SAM-dependent methyltransferase</fullName>
    </submittedName>
</protein>
<gene>
    <name evidence="6" type="ORF">ACFSTE_18990</name>
</gene>
<evidence type="ECO:0000259" key="5">
    <source>
        <dbReference type="SMART" id="SM00650"/>
    </source>
</evidence>
<dbReference type="RefSeq" id="WP_176030093.1">
    <property type="nucleotide sequence ID" value="NZ_JBHSJV010000001.1"/>
</dbReference>
<comment type="caution">
    <text evidence="6">The sequence shown here is derived from an EMBL/GenBank/DDBJ whole genome shotgun (WGS) entry which is preliminary data.</text>
</comment>
<dbReference type="InterPro" id="IPR029063">
    <property type="entry name" value="SAM-dependent_MTases_sf"/>
</dbReference>
<keyword evidence="4" id="KW-0694">RNA-binding</keyword>
<evidence type="ECO:0000256" key="3">
    <source>
        <dbReference type="ARBA" id="ARBA00022691"/>
    </source>
</evidence>